<dbReference type="RefSeq" id="WP_257311394.1">
    <property type="nucleotide sequence ID" value="NZ_JANFDG010000001.1"/>
</dbReference>
<organism evidence="5 6">
    <name type="scientific">Shinella pollutisoli</name>
    <dbReference type="NCBI Taxonomy" id="2250594"/>
    <lineage>
        <taxon>Bacteria</taxon>
        <taxon>Pseudomonadati</taxon>
        <taxon>Pseudomonadota</taxon>
        <taxon>Alphaproteobacteria</taxon>
        <taxon>Hyphomicrobiales</taxon>
        <taxon>Rhizobiaceae</taxon>
        <taxon>Shinella</taxon>
    </lineage>
</organism>
<dbReference type="PANTHER" id="PTHR23407">
    <property type="entry name" value="ATPASE INHIBITOR/5-FORMYLTETRAHYDROFOLATE CYCLO-LIGASE"/>
    <property type="match status" value="1"/>
</dbReference>
<dbReference type="EMBL" id="JBHRSP010000015">
    <property type="protein sequence ID" value="MFC3073297.1"/>
    <property type="molecule type" value="Genomic_DNA"/>
</dbReference>
<evidence type="ECO:0000256" key="4">
    <source>
        <dbReference type="RuleBase" id="RU361279"/>
    </source>
</evidence>
<dbReference type="Proteomes" id="UP001595377">
    <property type="component" value="Unassembled WGS sequence"/>
</dbReference>
<dbReference type="GO" id="GO:0030272">
    <property type="term" value="F:5-formyltetrahydrofolate cyclo-ligase activity"/>
    <property type="evidence" value="ECO:0007669"/>
    <property type="project" value="UniProtKB-EC"/>
</dbReference>
<sequence>MPDNADIADYASPPCFMHELTPDFRAPAADVPVDVVRWRKAERARLIEARLALSADERQVRSERIAGLLDLVIGKFSGRILGAYWPFRGEPDLRNWAIRAMERGGRIALPVVVEKGRPLEYRLWAPGDPLERGVWNILVPVRGEVVRPDVTIAPVVGFDAGHYRLGYGGGFFDRTLAVLPASTLKIGVGYAESRIPTIYPQSHDIPMDVIVTD</sequence>
<name>A0ABV7DG70_9HYPH</name>
<keyword evidence="2 4" id="KW-0547">Nucleotide-binding</keyword>
<keyword evidence="4" id="KW-0479">Metal-binding</keyword>
<dbReference type="NCBIfam" id="TIGR02727">
    <property type="entry name" value="MTHFS_bact"/>
    <property type="match status" value="1"/>
</dbReference>
<dbReference type="InterPro" id="IPR037171">
    <property type="entry name" value="NagB/RpiA_transferase-like"/>
</dbReference>
<proteinExistence type="inferred from homology"/>
<evidence type="ECO:0000256" key="2">
    <source>
        <dbReference type="ARBA" id="ARBA00022741"/>
    </source>
</evidence>
<protein>
    <recommendedName>
        <fullName evidence="4">5-formyltetrahydrofolate cyclo-ligase</fullName>
        <ecNumber evidence="4">6.3.3.2</ecNumber>
    </recommendedName>
</protein>
<dbReference type="Pfam" id="PF01812">
    <property type="entry name" value="5-FTHF_cyc-lig"/>
    <property type="match status" value="1"/>
</dbReference>
<dbReference type="InterPro" id="IPR002698">
    <property type="entry name" value="FTHF_cligase"/>
</dbReference>
<evidence type="ECO:0000256" key="3">
    <source>
        <dbReference type="ARBA" id="ARBA00022840"/>
    </source>
</evidence>
<accession>A0ABV7DG70</accession>
<comment type="caution">
    <text evidence="5">The sequence shown here is derived from an EMBL/GenBank/DDBJ whole genome shotgun (WGS) entry which is preliminary data.</text>
</comment>
<comment type="cofactor">
    <cofactor evidence="4">
        <name>Mg(2+)</name>
        <dbReference type="ChEBI" id="CHEBI:18420"/>
    </cofactor>
</comment>
<keyword evidence="4" id="KW-0460">Magnesium</keyword>
<dbReference type="SUPFAM" id="SSF100950">
    <property type="entry name" value="NagB/RpiA/CoA transferase-like"/>
    <property type="match status" value="1"/>
</dbReference>
<gene>
    <name evidence="5" type="ORF">ACFOHH_09305</name>
</gene>
<evidence type="ECO:0000256" key="1">
    <source>
        <dbReference type="ARBA" id="ARBA00010638"/>
    </source>
</evidence>
<keyword evidence="3 4" id="KW-0067">ATP-binding</keyword>
<evidence type="ECO:0000313" key="6">
    <source>
        <dbReference type="Proteomes" id="UP001595377"/>
    </source>
</evidence>
<dbReference type="InterPro" id="IPR024185">
    <property type="entry name" value="FTHF_cligase-like_sf"/>
</dbReference>
<keyword evidence="5" id="KW-0436">Ligase</keyword>
<reference evidence="6" key="1">
    <citation type="journal article" date="2019" name="Int. J. Syst. Evol. Microbiol.">
        <title>The Global Catalogue of Microorganisms (GCM) 10K type strain sequencing project: providing services to taxonomists for standard genome sequencing and annotation.</title>
        <authorList>
            <consortium name="The Broad Institute Genomics Platform"/>
            <consortium name="The Broad Institute Genome Sequencing Center for Infectious Disease"/>
            <person name="Wu L."/>
            <person name="Ma J."/>
        </authorList>
    </citation>
    <scope>NUCLEOTIDE SEQUENCE [LARGE SCALE GENOMIC DNA]</scope>
    <source>
        <strain evidence="6">KCTC 52677</strain>
    </source>
</reference>
<dbReference type="EC" id="6.3.3.2" evidence="4"/>
<dbReference type="Gene3D" id="3.40.50.10420">
    <property type="entry name" value="NagB/RpiA/CoA transferase-like"/>
    <property type="match status" value="1"/>
</dbReference>
<comment type="catalytic activity">
    <reaction evidence="4">
        <text>(6S)-5-formyl-5,6,7,8-tetrahydrofolate + ATP = (6R)-5,10-methenyltetrahydrofolate + ADP + phosphate</text>
        <dbReference type="Rhea" id="RHEA:10488"/>
        <dbReference type="ChEBI" id="CHEBI:30616"/>
        <dbReference type="ChEBI" id="CHEBI:43474"/>
        <dbReference type="ChEBI" id="CHEBI:57455"/>
        <dbReference type="ChEBI" id="CHEBI:57457"/>
        <dbReference type="ChEBI" id="CHEBI:456216"/>
        <dbReference type="EC" id="6.3.3.2"/>
    </reaction>
</comment>
<dbReference type="PANTHER" id="PTHR23407:SF1">
    <property type="entry name" value="5-FORMYLTETRAHYDROFOLATE CYCLO-LIGASE"/>
    <property type="match status" value="1"/>
</dbReference>
<keyword evidence="6" id="KW-1185">Reference proteome</keyword>
<comment type="similarity">
    <text evidence="1 4">Belongs to the 5-formyltetrahydrofolate cyclo-ligase family.</text>
</comment>
<evidence type="ECO:0000313" key="5">
    <source>
        <dbReference type="EMBL" id="MFC3073297.1"/>
    </source>
</evidence>
<dbReference type="PIRSF" id="PIRSF006806">
    <property type="entry name" value="FTHF_cligase"/>
    <property type="match status" value="1"/>
</dbReference>